<dbReference type="PROSITE" id="PS51184">
    <property type="entry name" value="JMJC"/>
    <property type="match status" value="1"/>
</dbReference>
<keyword evidence="24" id="KW-1185">Reference proteome</keyword>
<dbReference type="Pfam" id="PF00628">
    <property type="entry name" value="PHD"/>
    <property type="match status" value="1"/>
</dbReference>
<feature type="domain" description="PHD-type" evidence="21">
    <location>
        <begin position="6"/>
        <end position="60"/>
    </location>
</feature>
<evidence type="ECO:0000256" key="14">
    <source>
        <dbReference type="ARBA" id="ARBA00023015"/>
    </source>
</evidence>
<dbReference type="InterPro" id="IPR019787">
    <property type="entry name" value="Znf_PHD-finger"/>
</dbReference>
<keyword evidence="10" id="KW-0156">Chromatin regulator</keyword>
<dbReference type="PANTHER" id="PTHR23123">
    <property type="entry name" value="PHD/F-BOX CONTAINING PROTEIN"/>
    <property type="match status" value="1"/>
</dbReference>
<evidence type="ECO:0000256" key="17">
    <source>
        <dbReference type="ARBA" id="ARBA00031083"/>
    </source>
</evidence>
<feature type="region of interest" description="Disordered" evidence="20">
    <location>
        <begin position="514"/>
        <end position="819"/>
    </location>
</feature>
<evidence type="ECO:0000313" key="23">
    <source>
        <dbReference type="EMBL" id="KAG0268276.1"/>
    </source>
</evidence>
<evidence type="ECO:0000256" key="9">
    <source>
        <dbReference type="ARBA" id="ARBA00022833"/>
    </source>
</evidence>
<evidence type="ECO:0000259" key="21">
    <source>
        <dbReference type="PROSITE" id="PS50016"/>
    </source>
</evidence>
<evidence type="ECO:0000256" key="11">
    <source>
        <dbReference type="ARBA" id="ARBA00022964"/>
    </source>
</evidence>
<feature type="compositionally biased region" description="Basic and acidic residues" evidence="20">
    <location>
        <begin position="426"/>
        <end position="438"/>
    </location>
</feature>
<keyword evidence="11" id="KW-0223">Dioxygenase</keyword>
<keyword evidence="14" id="KW-0805">Transcription regulation</keyword>
<organism evidence="23 24">
    <name type="scientific">Actinomortierella ambigua</name>
    <dbReference type="NCBI Taxonomy" id="1343610"/>
    <lineage>
        <taxon>Eukaryota</taxon>
        <taxon>Fungi</taxon>
        <taxon>Fungi incertae sedis</taxon>
        <taxon>Mucoromycota</taxon>
        <taxon>Mortierellomycotina</taxon>
        <taxon>Mortierellomycetes</taxon>
        <taxon>Mortierellales</taxon>
        <taxon>Mortierellaceae</taxon>
        <taxon>Actinomortierella</taxon>
    </lineage>
</organism>
<dbReference type="OrthoDB" id="5876800at2759"/>
<reference evidence="23" key="1">
    <citation type="journal article" date="2020" name="Fungal Divers.">
        <title>Resolving the Mortierellaceae phylogeny through synthesis of multi-gene phylogenetics and phylogenomics.</title>
        <authorList>
            <person name="Vandepol N."/>
            <person name="Liber J."/>
            <person name="Desiro A."/>
            <person name="Na H."/>
            <person name="Kennedy M."/>
            <person name="Barry K."/>
            <person name="Grigoriev I.V."/>
            <person name="Miller A.N."/>
            <person name="O'Donnell K."/>
            <person name="Stajich J.E."/>
            <person name="Bonito G."/>
        </authorList>
    </citation>
    <scope>NUCLEOTIDE SEQUENCE</scope>
    <source>
        <strain evidence="23">BC1065</strain>
    </source>
</reference>
<keyword evidence="16" id="KW-0539">Nucleus</keyword>
<keyword evidence="8 19" id="KW-0863">Zinc-finger</keyword>
<keyword evidence="12" id="KW-0560">Oxidoreductase</keyword>
<evidence type="ECO:0000256" key="1">
    <source>
        <dbReference type="ARBA" id="ARBA00001954"/>
    </source>
</evidence>
<evidence type="ECO:0000256" key="5">
    <source>
        <dbReference type="ARBA" id="ARBA00013246"/>
    </source>
</evidence>
<keyword evidence="9" id="KW-0862">Zinc</keyword>
<dbReference type="InterPro" id="IPR001965">
    <property type="entry name" value="Znf_PHD"/>
</dbReference>
<dbReference type="EC" id="1.14.11.27" evidence="5"/>
<dbReference type="InterPro" id="IPR011011">
    <property type="entry name" value="Znf_FYVE_PHD"/>
</dbReference>
<keyword evidence="7" id="KW-0479">Metal-binding</keyword>
<feature type="domain" description="JmjC" evidence="22">
    <location>
        <begin position="211"/>
        <end position="368"/>
    </location>
</feature>
<dbReference type="InterPro" id="IPR003347">
    <property type="entry name" value="JmjC_dom"/>
</dbReference>
<dbReference type="GO" id="GO:0140680">
    <property type="term" value="F:histone H3K36me/H3K36me2 demethylase activity"/>
    <property type="evidence" value="ECO:0007669"/>
    <property type="project" value="UniProtKB-EC"/>
</dbReference>
<evidence type="ECO:0000256" key="12">
    <source>
        <dbReference type="ARBA" id="ARBA00023002"/>
    </source>
</evidence>
<dbReference type="Gene3D" id="2.60.120.650">
    <property type="entry name" value="Cupin"/>
    <property type="match status" value="1"/>
</dbReference>
<evidence type="ECO:0000256" key="18">
    <source>
        <dbReference type="ARBA" id="ARBA00047915"/>
    </source>
</evidence>
<dbReference type="EMBL" id="JAAAJB010000055">
    <property type="protein sequence ID" value="KAG0268276.1"/>
    <property type="molecule type" value="Genomic_DNA"/>
</dbReference>
<evidence type="ECO:0000256" key="19">
    <source>
        <dbReference type="PROSITE-ProRule" id="PRU00146"/>
    </source>
</evidence>
<name>A0A9P6QIZ1_9FUNG</name>
<evidence type="ECO:0000256" key="2">
    <source>
        <dbReference type="ARBA" id="ARBA00003909"/>
    </source>
</evidence>
<keyword evidence="13" id="KW-0408">Iron</keyword>
<comment type="cofactor">
    <cofactor evidence="1">
        <name>Fe(2+)</name>
        <dbReference type="ChEBI" id="CHEBI:29033"/>
    </cofactor>
</comment>
<dbReference type="SMART" id="SM00558">
    <property type="entry name" value="JmjC"/>
    <property type="match status" value="1"/>
</dbReference>
<comment type="similarity">
    <text evidence="4">Belongs to the JHDM1 histone demethylase family.</text>
</comment>
<dbReference type="Pfam" id="PF17811">
    <property type="entry name" value="JHD"/>
    <property type="match status" value="1"/>
</dbReference>
<evidence type="ECO:0000256" key="4">
    <source>
        <dbReference type="ARBA" id="ARBA00008037"/>
    </source>
</evidence>
<evidence type="ECO:0000256" key="13">
    <source>
        <dbReference type="ARBA" id="ARBA00023004"/>
    </source>
</evidence>
<evidence type="ECO:0000256" key="15">
    <source>
        <dbReference type="ARBA" id="ARBA00023163"/>
    </source>
</evidence>
<accession>A0A9P6QIZ1</accession>
<dbReference type="InterPro" id="IPR050690">
    <property type="entry name" value="JHDM1_Histone_Demethylase"/>
</dbReference>
<comment type="catalytic activity">
    <reaction evidence="18">
        <text>N(6),N(6)-dimethyl-L-lysyl(36)-[histone H3] + 2 2-oxoglutarate + 2 O2 = L-lysyl(36)-[histone H3] + 2 formaldehyde + 2 succinate + 2 CO2</text>
        <dbReference type="Rhea" id="RHEA:42032"/>
        <dbReference type="Rhea" id="RHEA-COMP:9785"/>
        <dbReference type="Rhea" id="RHEA-COMP:9787"/>
        <dbReference type="ChEBI" id="CHEBI:15379"/>
        <dbReference type="ChEBI" id="CHEBI:16526"/>
        <dbReference type="ChEBI" id="CHEBI:16810"/>
        <dbReference type="ChEBI" id="CHEBI:16842"/>
        <dbReference type="ChEBI" id="CHEBI:29969"/>
        <dbReference type="ChEBI" id="CHEBI:30031"/>
        <dbReference type="ChEBI" id="CHEBI:61976"/>
        <dbReference type="EC" id="1.14.11.27"/>
    </reaction>
</comment>
<comment type="caution">
    <text evidence="23">The sequence shown here is derived from an EMBL/GenBank/DDBJ whole genome shotgun (WGS) entry which is preliminary data.</text>
</comment>
<sequence length="819" mass="90838">MEDDDQETCILCPEDGLGNTEATWICCDACNEWYHIRCIKMPLDEFETVDKYHCKRCQNAKRAGPTTYVRKSSRKTGRVNYADLQNGHVNTESKWKVILDSQRYLPDTFERVRGSDITLQRLRTSGFTAPLIIKKGDQDYSTVDGNGLEMAMPPSSFTVRDVRDAVGKETPVEVVDVATQSEVPGYDMERWADYFGSEHKERIYNVISLEISDTKLAEQVVRPRIVREMDWIENYWPANYSDEFPKVQLYCLMSVAGSYTDFHIDFAGSSVYYHILSGSKTFYFVEPTPSNLKKYAKWSNSADQASTFFASEVNGKCYKVDLEQGDTMLLPTGWIHSVYTPKDSIVIGGNFLHSLNIPTQFNIAAIEIATNVPRKFRFPYFDKMNWFVALGYIKRGQDNLAQVSIRELHGIVALTLYLNQKRVDSKTDPKLSKEERHAIRASIPPEASQFADGGSMGLLRELNRWCFEALQSRGEVVDDSKRLATMMEQENSISQHHPQQGSAAPKIKLRLKIKSTSSTTSVHSDDDDRNSASGEQRVPVADPNATSPITPRAPVKVESPSIKPGKLTIKLKPSPEETGGSAKLKLTIHHAAKGSDGSESNDDDEDDWDDLERAIQGSDDEFDPLGDDDEMKAEEEDYMHSSDSEYDEGRSSSKRSATASGRSRKRSRTSSSGGGSPSSQSSASTAAFAPKHKKTESLDAGTRLAQLSTMTMAHPPPAQRAQAETVFFGDDETGADPLFNGSGSDEGDSSANRGGVDLGRRRKMHGGGGASDGQHYSKGANANYNRSILGPYSAADSKKPKKVVGQTARERLANKLLRR</sequence>
<dbReference type="Proteomes" id="UP000807716">
    <property type="component" value="Unassembled WGS sequence"/>
</dbReference>
<comment type="function">
    <text evidence="2">Histone demethylase that specifically demethylates 'Lys-36' of histone H3, thereby playing a central role in histone code.</text>
</comment>
<feature type="compositionally biased region" description="Acidic residues" evidence="20">
    <location>
        <begin position="599"/>
        <end position="610"/>
    </location>
</feature>
<dbReference type="Pfam" id="PF02373">
    <property type="entry name" value="JmjC"/>
    <property type="match status" value="1"/>
</dbReference>
<dbReference type="InterPro" id="IPR019786">
    <property type="entry name" value="Zinc_finger_PHD-type_CS"/>
</dbReference>
<evidence type="ECO:0000256" key="7">
    <source>
        <dbReference type="ARBA" id="ARBA00022723"/>
    </source>
</evidence>
<dbReference type="PROSITE" id="PS01359">
    <property type="entry name" value="ZF_PHD_1"/>
    <property type="match status" value="1"/>
</dbReference>
<keyword evidence="15" id="KW-0804">Transcription</keyword>
<evidence type="ECO:0000256" key="8">
    <source>
        <dbReference type="ARBA" id="ARBA00022771"/>
    </source>
</evidence>
<dbReference type="PROSITE" id="PS50016">
    <property type="entry name" value="ZF_PHD_2"/>
    <property type="match status" value="1"/>
</dbReference>
<dbReference type="GO" id="GO:0005634">
    <property type="term" value="C:nucleus"/>
    <property type="evidence" value="ECO:0007669"/>
    <property type="project" value="UniProtKB-SubCell"/>
</dbReference>
<dbReference type="SMART" id="SM00249">
    <property type="entry name" value="PHD"/>
    <property type="match status" value="1"/>
</dbReference>
<evidence type="ECO:0000256" key="20">
    <source>
        <dbReference type="SAM" id="MobiDB-lite"/>
    </source>
</evidence>
<feature type="compositionally biased region" description="Acidic residues" evidence="20">
    <location>
        <begin position="618"/>
        <end position="637"/>
    </location>
</feature>
<dbReference type="SUPFAM" id="SSF57903">
    <property type="entry name" value="FYVE/PHD zinc finger"/>
    <property type="match status" value="1"/>
</dbReference>
<protein>
    <recommendedName>
        <fullName evidence="6">JmjC domain-containing histone demethylation protein 1</fullName>
        <ecNumber evidence="5">1.14.11.27</ecNumber>
    </recommendedName>
    <alternativeName>
        <fullName evidence="17">[Histone-H3]-lysine-36 demethylase 1</fullName>
    </alternativeName>
</protein>
<evidence type="ECO:0000256" key="10">
    <source>
        <dbReference type="ARBA" id="ARBA00022853"/>
    </source>
</evidence>
<evidence type="ECO:0000313" key="24">
    <source>
        <dbReference type="Proteomes" id="UP000807716"/>
    </source>
</evidence>
<evidence type="ECO:0000256" key="3">
    <source>
        <dbReference type="ARBA" id="ARBA00004123"/>
    </source>
</evidence>
<evidence type="ECO:0000256" key="6">
    <source>
        <dbReference type="ARBA" id="ARBA00015153"/>
    </source>
</evidence>
<comment type="subcellular location">
    <subcellularLocation>
        <location evidence="3">Nucleus</location>
    </subcellularLocation>
</comment>
<feature type="region of interest" description="Disordered" evidence="20">
    <location>
        <begin position="426"/>
        <end position="452"/>
    </location>
</feature>
<dbReference type="AlphaFoldDB" id="A0A9P6QIZ1"/>
<dbReference type="SUPFAM" id="SSF51197">
    <property type="entry name" value="Clavaminate synthase-like"/>
    <property type="match status" value="1"/>
</dbReference>
<dbReference type="InterPro" id="IPR041070">
    <property type="entry name" value="JHD"/>
</dbReference>
<evidence type="ECO:0000259" key="22">
    <source>
        <dbReference type="PROSITE" id="PS51184"/>
    </source>
</evidence>
<feature type="compositionally biased region" description="Basic and acidic residues" evidence="20">
    <location>
        <begin position="638"/>
        <end position="651"/>
    </location>
</feature>
<gene>
    <name evidence="23" type="primary">JHD1</name>
    <name evidence="23" type="ORF">DFQ27_007127</name>
</gene>
<evidence type="ECO:0000256" key="16">
    <source>
        <dbReference type="ARBA" id="ARBA00023242"/>
    </source>
</evidence>
<dbReference type="CDD" id="cd15517">
    <property type="entry name" value="PHD_TCF19_like"/>
    <property type="match status" value="1"/>
</dbReference>
<feature type="compositionally biased region" description="Low complexity" evidence="20">
    <location>
        <begin position="677"/>
        <end position="687"/>
    </location>
</feature>
<proteinExistence type="inferred from homology"/>
<dbReference type="GO" id="GO:0008270">
    <property type="term" value="F:zinc ion binding"/>
    <property type="evidence" value="ECO:0007669"/>
    <property type="project" value="UniProtKB-KW"/>
</dbReference>